<evidence type="ECO:0000313" key="3">
    <source>
        <dbReference type="Proteomes" id="UP000636505"/>
    </source>
</evidence>
<protein>
    <submittedName>
        <fullName evidence="2">Uncharacterized protein</fullName>
    </submittedName>
</protein>
<comment type="caution">
    <text evidence="2">The sequence shown here is derived from an EMBL/GenBank/DDBJ whole genome shotgun (WGS) entry which is preliminary data.</text>
</comment>
<dbReference type="Proteomes" id="UP000636505">
    <property type="component" value="Unassembled WGS sequence"/>
</dbReference>
<sequence length="295" mass="31738">MLTMSIMVKVMVNLTNKAKFPLLLGFGLIGVPAALLVTMMGLAALKRQRVPASEVSKVGNVQVEQVTADISVQPGQPMDQTFRDAVNTAMEAATAAQIASTRDAWNYVGELWNKAIALMQAVPEADENYQIAQVKAVEYQKNLDYAQARSQALMPSIGASKAEVRATFGQTDVDFTFQDAPANDGPPRLVGKSPNGIALMELYGAGDALNKATMATTLGTQMPEEYVDLAAIYNVAFLAKTAPSYDWDAWFGKSVQELAAAGSGEKRVNVGDNGILLTFESHSGQYKFFLSVEPE</sequence>
<accession>A0A8J7A8X4</accession>
<evidence type="ECO:0000256" key="1">
    <source>
        <dbReference type="SAM" id="Phobius"/>
    </source>
</evidence>
<dbReference type="EMBL" id="JADEXG010000056">
    <property type="protein sequence ID" value="MBE9079427.1"/>
    <property type="molecule type" value="Genomic_DNA"/>
</dbReference>
<dbReference type="RefSeq" id="WP_228021869.1">
    <property type="nucleotide sequence ID" value="NZ_JADEXG010000056.1"/>
</dbReference>
<dbReference type="AlphaFoldDB" id="A0A8J7A8X4"/>
<name>A0A8J7A8X4_9CYAN</name>
<gene>
    <name evidence="2" type="ORF">IQ241_19350</name>
</gene>
<keyword evidence="1" id="KW-0472">Membrane</keyword>
<organism evidence="2 3">
    <name type="scientific">Vasconcelosia minhoensis LEGE 07310</name>
    <dbReference type="NCBI Taxonomy" id="915328"/>
    <lineage>
        <taxon>Bacteria</taxon>
        <taxon>Bacillati</taxon>
        <taxon>Cyanobacteriota</taxon>
        <taxon>Cyanophyceae</taxon>
        <taxon>Nodosilineales</taxon>
        <taxon>Cymatolegaceae</taxon>
        <taxon>Vasconcelosia</taxon>
        <taxon>Vasconcelosia minhoensis</taxon>
    </lineage>
</organism>
<keyword evidence="1" id="KW-0812">Transmembrane</keyword>
<feature type="transmembrane region" description="Helical" evidence="1">
    <location>
        <begin position="20"/>
        <end position="45"/>
    </location>
</feature>
<proteinExistence type="predicted"/>
<evidence type="ECO:0000313" key="2">
    <source>
        <dbReference type="EMBL" id="MBE9079427.1"/>
    </source>
</evidence>
<keyword evidence="3" id="KW-1185">Reference proteome</keyword>
<reference evidence="2" key="1">
    <citation type="submission" date="2020-10" db="EMBL/GenBank/DDBJ databases">
        <authorList>
            <person name="Castelo-Branco R."/>
            <person name="Eusebio N."/>
            <person name="Adriana R."/>
            <person name="Vieira A."/>
            <person name="Brugerolle De Fraissinette N."/>
            <person name="Rezende De Castro R."/>
            <person name="Schneider M.P."/>
            <person name="Vasconcelos V."/>
            <person name="Leao P.N."/>
        </authorList>
    </citation>
    <scope>NUCLEOTIDE SEQUENCE</scope>
    <source>
        <strain evidence="2">LEGE 07310</strain>
    </source>
</reference>
<keyword evidence="1" id="KW-1133">Transmembrane helix</keyword>